<name>A0A7S1HXG4_9EUGL</name>
<dbReference type="EMBL" id="HBGA01014136">
    <property type="protein sequence ID" value="CAD8994375.1"/>
    <property type="molecule type" value="Transcribed_RNA"/>
</dbReference>
<reference evidence="1" key="1">
    <citation type="submission" date="2021-01" db="EMBL/GenBank/DDBJ databases">
        <authorList>
            <person name="Corre E."/>
            <person name="Pelletier E."/>
            <person name="Niang G."/>
            <person name="Scheremetjew M."/>
            <person name="Finn R."/>
            <person name="Kale V."/>
            <person name="Holt S."/>
            <person name="Cochrane G."/>
            <person name="Meng A."/>
            <person name="Brown T."/>
            <person name="Cohen L."/>
        </authorList>
    </citation>
    <scope>NUCLEOTIDE SEQUENCE</scope>
    <source>
        <strain evidence="1">NIES-381</strain>
    </source>
</reference>
<accession>A0A7S1HXG4</accession>
<evidence type="ECO:0000313" key="1">
    <source>
        <dbReference type="EMBL" id="CAD8994375.1"/>
    </source>
</evidence>
<gene>
    <name evidence="1" type="ORF">EGYM00392_LOCUS5430</name>
</gene>
<protein>
    <submittedName>
        <fullName evidence="1">Uncharacterized protein</fullName>
    </submittedName>
</protein>
<sequence length="113" mass="12307">MTTPVRPLWYSPACNQTHNTAPRKEAPWIPCGSTVYSEMYRLLFREAGGLSATVFQPAGMPLCVAVPYTLPAIIVLMVVGCGVHLHPDEAAALCAWVTELMLMQEAKSMKSPS</sequence>
<organism evidence="1">
    <name type="scientific">Eutreptiella gymnastica</name>
    <dbReference type="NCBI Taxonomy" id="73025"/>
    <lineage>
        <taxon>Eukaryota</taxon>
        <taxon>Discoba</taxon>
        <taxon>Euglenozoa</taxon>
        <taxon>Euglenida</taxon>
        <taxon>Spirocuta</taxon>
        <taxon>Euglenophyceae</taxon>
        <taxon>Eutreptiales</taxon>
        <taxon>Eutreptiaceae</taxon>
        <taxon>Eutreptiella</taxon>
    </lineage>
</organism>
<proteinExistence type="predicted"/>
<dbReference type="AlphaFoldDB" id="A0A7S1HXG4"/>